<keyword evidence="8" id="KW-1185">Reference proteome</keyword>
<proteinExistence type="inferred from homology"/>
<dbReference type="AlphaFoldDB" id="A0AAD3P102"/>
<feature type="binding site" evidence="6">
    <location>
        <position position="63"/>
    </location>
    <ligand>
        <name>S-adenosyl-L-methionine</name>
        <dbReference type="ChEBI" id="CHEBI:59789"/>
    </ligand>
</feature>
<evidence type="ECO:0000256" key="3">
    <source>
        <dbReference type="ARBA" id="ARBA00022603"/>
    </source>
</evidence>
<comment type="function">
    <text evidence="6">Specifically methylates the N7 position of guanine in position 527 of 16S rRNA.</text>
</comment>
<reference evidence="7" key="2">
    <citation type="submission" date="2023-01" db="EMBL/GenBank/DDBJ databases">
        <authorList>
            <person name="Sun Q."/>
            <person name="Evtushenko L."/>
        </authorList>
    </citation>
    <scope>NUCLEOTIDE SEQUENCE</scope>
    <source>
        <strain evidence="7">VKM B-2222</strain>
    </source>
</reference>
<gene>
    <name evidence="6 7" type="primary">rsmG</name>
    <name evidence="7" type="ORF">GCM10017635_36530</name>
</gene>
<dbReference type="EC" id="2.1.1.170" evidence="6"/>
<dbReference type="GO" id="GO:0005829">
    <property type="term" value="C:cytosol"/>
    <property type="evidence" value="ECO:0007669"/>
    <property type="project" value="TreeGrafter"/>
</dbReference>
<organism evidence="7 8">
    <name type="scientific">Paracoccus kondratievae</name>
    <dbReference type="NCBI Taxonomy" id="135740"/>
    <lineage>
        <taxon>Bacteria</taxon>
        <taxon>Pseudomonadati</taxon>
        <taxon>Pseudomonadota</taxon>
        <taxon>Alphaproteobacteria</taxon>
        <taxon>Rhodobacterales</taxon>
        <taxon>Paracoccaceae</taxon>
        <taxon>Paracoccus</taxon>
    </lineage>
</organism>
<dbReference type="EMBL" id="BSFH01000099">
    <property type="protein sequence ID" value="GLK66176.1"/>
    <property type="molecule type" value="Genomic_DNA"/>
</dbReference>
<evidence type="ECO:0000256" key="2">
    <source>
        <dbReference type="ARBA" id="ARBA00022552"/>
    </source>
</evidence>
<comment type="catalytic activity">
    <reaction evidence="6">
        <text>guanosine(527) in 16S rRNA + S-adenosyl-L-methionine = N(7)-methylguanosine(527) in 16S rRNA + S-adenosyl-L-homocysteine</text>
        <dbReference type="Rhea" id="RHEA:42732"/>
        <dbReference type="Rhea" id="RHEA-COMP:10209"/>
        <dbReference type="Rhea" id="RHEA-COMP:10210"/>
        <dbReference type="ChEBI" id="CHEBI:57856"/>
        <dbReference type="ChEBI" id="CHEBI:59789"/>
        <dbReference type="ChEBI" id="CHEBI:74269"/>
        <dbReference type="ChEBI" id="CHEBI:74480"/>
        <dbReference type="EC" id="2.1.1.170"/>
    </reaction>
</comment>
<dbReference type="HAMAP" id="MF_00074">
    <property type="entry name" value="16SrRNA_methyltr_G"/>
    <property type="match status" value="1"/>
</dbReference>
<comment type="caution">
    <text evidence="6">Lacks conserved residue(s) required for the propagation of feature annotation.</text>
</comment>
<dbReference type="PANTHER" id="PTHR31760">
    <property type="entry name" value="S-ADENOSYL-L-METHIONINE-DEPENDENT METHYLTRANSFERASES SUPERFAMILY PROTEIN"/>
    <property type="match status" value="1"/>
</dbReference>
<dbReference type="Gene3D" id="3.40.50.150">
    <property type="entry name" value="Vaccinia Virus protein VP39"/>
    <property type="match status" value="1"/>
</dbReference>
<comment type="caution">
    <text evidence="7">The sequence shown here is derived from an EMBL/GenBank/DDBJ whole genome shotgun (WGS) entry which is preliminary data.</text>
</comment>
<name>A0AAD3P102_9RHOB</name>
<dbReference type="PIRSF" id="PIRSF003078">
    <property type="entry name" value="GidB"/>
    <property type="match status" value="1"/>
</dbReference>
<comment type="subcellular location">
    <subcellularLocation>
        <location evidence="6">Cytoplasm</location>
    </subcellularLocation>
</comment>
<dbReference type="NCBIfam" id="TIGR00138">
    <property type="entry name" value="rsmG_gidB"/>
    <property type="match status" value="1"/>
</dbReference>
<evidence type="ECO:0000256" key="6">
    <source>
        <dbReference type="HAMAP-Rule" id="MF_00074"/>
    </source>
</evidence>
<dbReference type="CDD" id="cd02440">
    <property type="entry name" value="AdoMet_MTases"/>
    <property type="match status" value="1"/>
</dbReference>
<reference evidence="7" key="1">
    <citation type="journal article" date="2014" name="Int. J. Syst. Evol. Microbiol.">
        <title>Complete genome sequence of Corynebacterium casei LMG S-19264T (=DSM 44701T), isolated from a smear-ripened cheese.</title>
        <authorList>
            <consortium name="US DOE Joint Genome Institute (JGI-PGF)"/>
            <person name="Walter F."/>
            <person name="Albersmeier A."/>
            <person name="Kalinowski J."/>
            <person name="Ruckert C."/>
        </authorList>
    </citation>
    <scope>NUCLEOTIDE SEQUENCE</scope>
    <source>
        <strain evidence="7">VKM B-2222</strain>
    </source>
</reference>
<sequence>MLSVSRETAGQLAGYAALLRKWNPAINLIAPSTVDQIESRHIADCTHLAEASVGAQGKWVDLGSGGGLPAVVLAIARPDLNVTMVESDQRKASFLRTAIRELSLKNAQVISQRIEALDRLEAAHVSARALAPLPRLMSYVERHLETDGTAWLMKGRNWQAEVSEARKDWSFDLKAHPSATDPDAAILEITGIRHA</sequence>
<feature type="binding site" evidence="6">
    <location>
        <position position="68"/>
    </location>
    <ligand>
        <name>S-adenosyl-L-methionine</name>
        <dbReference type="ChEBI" id="CHEBI:59789"/>
    </ligand>
</feature>
<comment type="similarity">
    <text evidence="6">Belongs to the methyltransferase superfamily. RNA methyltransferase RsmG family.</text>
</comment>
<dbReference type="Pfam" id="PF02527">
    <property type="entry name" value="GidB"/>
    <property type="match status" value="1"/>
</dbReference>
<keyword evidence="2 6" id="KW-0698">rRNA processing</keyword>
<dbReference type="PANTHER" id="PTHR31760:SF0">
    <property type="entry name" value="S-ADENOSYL-L-METHIONINE-DEPENDENT METHYLTRANSFERASES SUPERFAMILY PROTEIN"/>
    <property type="match status" value="1"/>
</dbReference>
<evidence type="ECO:0000256" key="5">
    <source>
        <dbReference type="ARBA" id="ARBA00022691"/>
    </source>
</evidence>
<keyword evidence="3 6" id="KW-0489">Methyltransferase</keyword>
<dbReference type="Proteomes" id="UP001143349">
    <property type="component" value="Unassembled WGS sequence"/>
</dbReference>
<evidence type="ECO:0000256" key="1">
    <source>
        <dbReference type="ARBA" id="ARBA00022490"/>
    </source>
</evidence>
<dbReference type="InterPro" id="IPR003682">
    <property type="entry name" value="rRNA_ssu_MeTfrase_G"/>
</dbReference>
<dbReference type="GO" id="GO:0070043">
    <property type="term" value="F:rRNA (guanine-N7-)-methyltransferase activity"/>
    <property type="evidence" value="ECO:0007669"/>
    <property type="project" value="UniProtKB-UniRule"/>
</dbReference>
<accession>A0AAD3P102</accession>
<feature type="binding site" evidence="6">
    <location>
        <position position="128"/>
    </location>
    <ligand>
        <name>S-adenosyl-L-methionine</name>
        <dbReference type="ChEBI" id="CHEBI:59789"/>
    </ligand>
</feature>
<dbReference type="RefSeq" id="WP_085502381.1">
    <property type="nucleotide sequence ID" value="NZ_BSFH01000099.1"/>
</dbReference>
<keyword evidence="1 6" id="KW-0963">Cytoplasm</keyword>
<dbReference type="SUPFAM" id="SSF53335">
    <property type="entry name" value="S-adenosyl-L-methionine-dependent methyltransferases"/>
    <property type="match status" value="1"/>
</dbReference>
<evidence type="ECO:0000256" key="4">
    <source>
        <dbReference type="ARBA" id="ARBA00022679"/>
    </source>
</evidence>
<evidence type="ECO:0000313" key="7">
    <source>
        <dbReference type="EMBL" id="GLK66176.1"/>
    </source>
</evidence>
<evidence type="ECO:0000313" key="8">
    <source>
        <dbReference type="Proteomes" id="UP001143349"/>
    </source>
</evidence>
<feature type="binding site" evidence="6">
    <location>
        <begin position="114"/>
        <end position="115"/>
    </location>
    <ligand>
        <name>S-adenosyl-L-methionine</name>
        <dbReference type="ChEBI" id="CHEBI:59789"/>
    </ligand>
</feature>
<keyword evidence="5 6" id="KW-0949">S-adenosyl-L-methionine</keyword>
<dbReference type="InterPro" id="IPR029063">
    <property type="entry name" value="SAM-dependent_MTases_sf"/>
</dbReference>
<protein>
    <recommendedName>
        <fullName evidence="6">Ribosomal RNA small subunit methyltransferase G</fullName>
        <ecNumber evidence="6">2.1.1.170</ecNumber>
    </recommendedName>
    <alternativeName>
        <fullName evidence="6">16S rRNA 7-methylguanosine methyltransferase</fullName>
        <shortName evidence="6">16S rRNA m7G methyltransferase</shortName>
    </alternativeName>
</protein>
<keyword evidence="4 6" id="KW-0808">Transferase</keyword>